<sequence>MNPYKEIGEEKLHQMIDIFYNYVKNDDRMNHLFPGDWAETARKQKQFQTQFLGGPNLYIEEHGHPMMKARHMPFVITEIERDAWLENISKAIDDVGLDANMKGYLMERYTMVAHHMQNSTVNE</sequence>
<dbReference type="Pfam" id="PF01152">
    <property type="entry name" value="Bac_globin"/>
    <property type="match status" value="1"/>
</dbReference>
<dbReference type="AlphaFoldDB" id="A0A1Q1G2I4"/>
<dbReference type="OrthoDB" id="9790913at2"/>
<dbReference type="GO" id="GO:0019825">
    <property type="term" value="F:oxygen binding"/>
    <property type="evidence" value="ECO:0007669"/>
    <property type="project" value="InterPro"/>
</dbReference>
<dbReference type="Gene3D" id="1.10.490.10">
    <property type="entry name" value="Globins"/>
    <property type="match status" value="1"/>
</dbReference>
<evidence type="ECO:0000256" key="2">
    <source>
        <dbReference type="ARBA" id="ARBA00022617"/>
    </source>
</evidence>
<dbReference type="InterPro" id="IPR001486">
    <property type="entry name" value="Hemoglobin_trunc"/>
</dbReference>
<dbReference type="PANTHER" id="PTHR47366">
    <property type="entry name" value="TWO-ON-TWO HEMOGLOBIN-3"/>
    <property type="match status" value="1"/>
</dbReference>
<feature type="binding site" description="distal binding residue" evidence="6">
    <location>
        <position position="114"/>
    </location>
    <ligand>
        <name>heme</name>
        <dbReference type="ChEBI" id="CHEBI:30413"/>
    </ligand>
    <ligandPart>
        <name>Fe</name>
        <dbReference type="ChEBI" id="CHEBI:18248"/>
    </ligandPart>
</feature>
<dbReference type="Proteomes" id="UP000277108">
    <property type="component" value="Unassembled WGS sequence"/>
</dbReference>
<evidence type="ECO:0000256" key="1">
    <source>
        <dbReference type="ARBA" id="ARBA00022448"/>
    </source>
</evidence>
<evidence type="ECO:0000256" key="6">
    <source>
        <dbReference type="PIRSR" id="PIRSR601486-1"/>
    </source>
</evidence>
<comment type="caution">
    <text evidence="7">The sequence shown here is derived from an EMBL/GenBank/DDBJ whole genome shotgun (WGS) entry which is preliminary data.</text>
</comment>
<keyword evidence="3" id="KW-0479">Metal-binding</keyword>
<dbReference type="EMBL" id="RKRK01000002">
    <property type="protein sequence ID" value="RPF57616.1"/>
    <property type="molecule type" value="Genomic_DNA"/>
</dbReference>
<dbReference type="SUPFAM" id="SSF46458">
    <property type="entry name" value="Globin-like"/>
    <property type="match status" value="1"/>
</dbReference>
<dbReference type="GO" id="GO:0020037">
    <property type="term" value="F:heme binding"/>
    <property type="evidence" value="ECO:0007669"/>
    <property type="project" value="InterPro"/>
</dbReference>
<comment type="similarity">
    <text evidence="5">Belongs to the truncated hemoglobin family. Group II subfamily.</text>
</comment>
<keyword evidence="1" id="KW-0813">Transport</keyword>
<dbReference type="GO" id="GO:0005344">
    <property type="term" value="F:oxygen carrier activity"/>
    <property type="evidence" value="ECO:0007669"/>
    <property type="project" value="InterPro"/>
</dbReference>
<gene>
    <name evidence="7" type="ORF">EDD62_0237</name>
</gene>
<keyword evidence="4" id="KW-0408">Iron</keyword>
<evidence type="ECO:0000256" key="5">
    <source>
        <dbReference type="ARBA" id="ARBA00034496"/>
    </source>
</evidence>
<dbReference type="InterPro" id="IPR012292">
    <property type="entry name" value="Globin/Proto"/>
</dbReference>
<name>A0A1Q1G2I4_9BACL</name>
<evidence type="ECO:0000313" key="7">
    <source>
        <dbReference type="EMBL" id="RPF57616.1"/>
    </source>
</evidence>
<accession>A0A3N5BIG5</accession>
<dbReference type="InterPro" id="IPR044203">
    <property type="entry name" value="GlbO/GLB3-like"/>
</dbReference>
<dbReference type="STRING" id="1849491.BVH56_06410"/>
<organism evidence="7 8">
    <name type="scientific">Abyssicoccus albus</name>
    <dbReference type="NCBI Taxonomy" id="1817405"/>
    <lineage>
        <taxon>Bacteria</taxon>
        <taxon>Bacillati</taxon>
        <taxon>Bacillota</taxon>
        <taxon>Bacilli</taxon>
        <taxon>Bacillales</taxon>
        <taxon>Abyssicoccaceae</taxon>
    </lineage>
</organism>
<dbReference type="PANTHER" id="PTHR47366:SF1">
    <property type="entry name" value="TWO-ON-TWO HEMOGLOBIN-3"/>
    <property type="match status" value="1"/>
</dbReference>
<evidence type="ECO:0000256" key="4">
    <source>
        <dbReference type="ARBA" id="ARBA00023004"/>
    </source>
</evidence>
<keyword evidence="2 6" id="KW-0349">Heme</keyword>
<evidence type="ECO:0000256" key="3">
    <source>
        <dbReference type="ARBA" id="ARBA00022723"/>
    </source>
</evidence>
<keyword evidence="8" id="KW-1185">Reference proteome</keyword>
<dbReference type="RefSeq" id="WP_077140648.1">
    <property type="nucleotide sequence ID" value="NZ_CBCSGK010000002.1"/>
</dbReference>
<evidence type="ECO:0000313" key="8">
    <source>
        <dbReference type="Proteomes" id="UP000277108"/>
    </source>
</evidence>
<dbReference type="GO" id="GO:0046872">
    <property type="term" value="F:metal ion binding"/>
    <property type="evidence" value="ECO:0007669"/>
    <property type="project" value="UniProtKB-KW"/>
</dbReference>
<proteinExistence type="inferred from homology"/>
<accession>A0A1Q1G2I4</accession>
<reference evidence="7 8" key="1">
    <citation type="submission" date="2018-11" db="EMBL/GenBank/DDBJ databases">
        <title>Genomic Encyclopedia of Type Strains, Phase IV (KMG-IV): sequencing the most valuable type-strain genomes for metagenomic binning, comparative biology and taxonomic classification.</title>
        <authorList>
            <person name="Goeker M."/>
        </authorList>
    </citation>
    <scope>NUCLEOTIDE SEQUENCE [LARGE SCALE GENOMIC DNA]</scope>
    <source>
        <strain evidence="7 8">DSM 29158</strain>
    </source>
</reference>
<protein>
    <submittedName>
        <fullName evidence="7">Hemoglobin</fullName>
    </submittedName>
</protein>
<dbReference type="InterPro" id="IPR009050">
    <property type="entry name" value="Globin-like_sf"/>
</dbReference>